<proteinExistence type="predicted"/>
<dbReference type="AlphaFoldDB" id="A0AA37HBA9"/>
<keyword evidence="4" id="KW-1185">Reference proteome</keyword>
<evidence type="ECO:0000259" key="2">
    <source>
        <dbReference type="Pfam" id="PF07811"/>
    </source>
</evidence>
<name>A0AA37HBA9_9HYPH</name>
<dbReference type="Proteomes" id="UP001055286">
    <property type="component" value="Unassembled WGS sequence"/>
</dbReference>
<reference evidence="3" key="1">
    <citation type="journal article" date="2016" name="Front. Microbiol.">
        <title>Genome Sequence of the Piezophilic, Mesophilic Sulfate-Reducing Bacterium Desulfovibrio indicus J2T.</title>
        <authorList>
            <person name="Cao J."/>
            <person name="Maignien L."/>
            <person name="Shao Z."/>
            <person name="Alain K."/>
            <person name="Jebbar M."/>
        </authorList>
    </citation>
    <scope>NUCLEOTIDE SEQUENCE</scope>
    <source>
        <strain evidence="3">JCM 32048</strain>
    </source>
</reference>
<reference evidence="3" key="2">
    <citation type="submission" date="2021-08" db="EMBL/GenBank/DDBJ databases">
        <authorList>
            <person name="Tani A."/>
            <person name="Ola A."/>
            <person name="Ogura Y."/>
            <person name="Katsura K."/>
            <person name="Hayashi T."/>
        </authorList>
    </citation>
    <scope>NUCLEOTIDE SEQUENCE</scope>
    <source>
        <strain evidence="3">JCM 32048</strain>
    </source>
</reference>
<evidence type="ECO:0000313" key="3">
    <source>
        <dbReference type="EMBL" id="GJD62419.1"/>
    </source>
</evidence>
<keyword evidence="1" id="KW-0472">Membrane</keyword>
<organism evidence="3 4">
    <name type="scientific">Methylobacterium frigidaeris</name>
    <dbReference type="NCBI Taxonomy" id="2038277"/>
    <lineage>
        <taxon>Bacteria</taxon>
        <taxon>Pseudomonadati</taxon>
        <taxon>Pseudomonadota</taxon>
        <taxon>Alphaproteobacteria</taxon>
        <taxon>Hyphomicrobiales</taxon>
        <taxon>Methylobacteriaceae</taxon>
        <taxon>Methylobacterium</taxon>
    </lineage>
</organism>
<feature type="transmembrane region" description="Helical" evidence="1">
    <location>
        <begin position="20"/>
        <end position="41"/>
    </location>
</feature>
<dbReference type="RefSeq" id="WP_238191097.1">
    <property type="nucleotide sequence ID" value="NZ_BPQJ01000010.1"/>
</dbReference>
<protein>
    <recommendedName>
        <fullName evidence="2">TadE-like domain-containing protein</fullName>
    </recommendedName>
</protein>
<accession>A0AA37HBA9</accession>
<dbReference type="InterPro" id="IPR012495">
    <property type="entry name" value="TadE-like_dom"/>
</dbReference>
<evidence type="ECO:0000256" key="1">
    <source>
        <dbReference type="SAM" id="Phobius"/>
    </source>
</evidence>
<keyword evidence="1" id="KW-1133">Transmembrane helix</keyword>
<dbReference type="Pfam" id="PF07811">
    <property type="entry name" value="TadE"/>
    <property type="match status" value="1"/>
</dbReference>
<keyword evidence="1" id="KW-0812">Transmembrane</keyword>
<sequence>MMSRHQLRMLLEGQHGVASVEMAFLAWPTIFMIIGALQFVIAQYTQMLLTNALYDSASTPELELLLGNADMYKSTLCGKIRIMPSQSCKSQIIVEMMRLSDAPTAATSITGATFSAGSANDALLLRAALPTWRILPLIPAITAQSSVVFRR</sequence>
<feature type="domain" description="TadE-like" evidence="2">
    <location>
        <begin position="16"/>
        <end position="57"/>
    </location>
</feature>
<dbReference type="EMBL" id="BPQJ01000010">
    <property type="protein sequence ID" value="GJD62419.1"/>
    <property type="molecule type" value="Genomic_DNA"/>
</dbReference>
<comment type="caution">
    <text evidence="3">The sequence shown here is derived from an EMBL/GenBank/DDBJ whole genome shotgun (WGS) entry which is preliminary data.</text>
</comment>
<gene>
    <name evidence="3" type="ORF">MPEAHAMD_2572</name>
</gene>
<evidence type="ECO:0000313" key="4">
    <source>
        <dbReference type="Proteomes" id="UP001055286"/>
    </source>
</evidence>